<dbReference type="InterPro" id="IPR001680">
    <property type="entry name" value="WD40_rpt"/>
</dbReference>
<dbReference type="InParanoid" id="D8M962"/>
<dbReference type="PANTHER" id="PTHR22842:SF3">
    <property type="entry name" value="WD REPEAT DOMAIN-CONTAINING PROTEIN 83"/>
    <property type="match status" value="1"/>
</dbReference>
<dbReference type="PROSITE" id="PS50082">
    <property type="entry name" value="WD_REPEATS_2"/>
    <property type="match status" value="3"/>
</dbReference>
<keyword evidence="8" id="KW-1185">Reference proteome</keyword>
<name>D8M962_BLAHO</name>
<gene>
    <name evidence="7" type="ORF">GSBLH_T00006794001</name>
</gene>
<reference evidence="7" key="1">
    <citation type="submission" date="2010-02" db="EMBL/GenBank/DDBJ databases">
        <title>Sequencing and annotation of the Blastocystis hominis genome.</title>
        <authorList>
            <person name="Wincker P."/>
        </authorList>
    </citation>
    <scope>NUCLEOTIDE SEQUENCE</scope>
    <source>
        <strain evidence="7">Singapore isolate B</strain>
    </source>
</reference>
<comment type="subcellular location">
    <subcellularLocation>
        <location evidence="1">Cytoplasm</location>
    </subcellularLocation>
</comment>
<comment type="similarity">
    <text evidence="5">Belongs to the WD repeat MORG1 family.</text>
</comment>
<dbReference type="OrthoDB" id="71437at2759"/>
<evidence type="ECO:0000256" key="6">
    <source>
        <dbReference type="PROSITE-ProRule" id="PRU00221"/>
    </source>
</evidence>
<dbReference type="GeneID" id="24922918"/>
<evidence type="ECO:0000256" key="3">
    <source>
        <dbReference type="ARBA" id="ARBA00022574"/>
    </source>
</evidence>
<feature type="repeat" description="WD" evidence="6">
    <location>
        <begin position="236"/>
        <end position="268"/>
    </location>
</feature>
<dbReference type="Pfam" id="PF00400">
    <property type="entry name" value="WD40"/>
    <property type="match status" value="4"/>
</dbReference>
<dbReference type="OMA" id="GGKICCC"/>
<evidence type="ECO:0000313" key="8">
    <source>
        <dbReference type="Proteomes" id="UP000008312"/>
    </source>
</evidence>
<dbReference type="EMBL" id="FN668688">
    <property type="protein sequence ID" value="CBK24601.2"/>
    <property type="molecule type" value="Genomic_DNA"/>
</dbReference>
<dbReference type="SUPFAM" id="SSF50978">
    <property type="entry name" value="WD40 repeat-like"/>
    <property type="match status" value="1"/>
</dbReference>
<dbReference type="SMART" id="SM00320">
    <property type="entry name" value="WD40"/>
    <property type="match status" value="5"/>
</dbReference>
<dbReference type="InterPro" id="IPR036322">
    <property type="entry name" value="WD40_repeat_dom_sf"/>
</dbReference>
<accession>D8M962</accession>
<dbReference type="InterPro" id="IPR015943">
    <property type="entry name" value="WD40/YVTN_repeat-like_dom_sf"/>
</dbReference>
<dbReference type="PROSITE" id="PS50294">
    <property type="entry name" value="WD_REPEATS_REGION"/>
    <property type="match status" value="3"/>
</dbReference>
<proteinExistence type="inferred from homology"/>
<dbReference type="RefSeq" id="XP_012898649.1">
    <property type="nucleotide sequence ID" value="XM_013043195.1"/>
</dbReference>
<dbReference type="InterPro" id="IPR020472">
    <property type="entry name" value="WD40_PAC1"/>
</dbReference>
<evidence type="ECO:0000256" key="4">
    <source>
        <dbReference type="ARBA" id="ARBA00022737"/>
    </source>
</evidence>
<dbReference type="GO" id="GO:0000398">
    <property type="term" value="P:mRNA splicing, via spliceosome"/>
    <property type="evidence" value="ECO:0007669"/>
    <property type="project" value="TreeGrafter"/>
</dbReference>
<dbReference type="GO" id="GO:0071013">
    <property type="term" value="C:catalytic step 2 spliceosome"/>
    <property type="evidence" value="ECO:0007669"/>
    <property type="project" value="TreeGrafter"/>
</dbReference>
<sequence length="268" mass="29847">MKDGFLIKRYKGPHSNTVNDVSISPDNQGFVSCGDERDIFFWDVTNARVIRRYLIVYSIIQRVNSVCFNKEGTVFASGSYDTTVKLWDVRSHDRGGQCIQTLPEAKDSIVSVILDETSIISGFSLVLALSYRSVDGSIRSYDIRAGMMNQEQLNVPISSVSVSRDGQCYVASTTSSTVVVLERTTGQLLNEYKSHRSEEYKIESIFNNTDAYVITGSEDGEIVVYDLVTAERKAALKHHRLPVCSVAQHFARNTLLAGSFDGTISVWD</sequence>
<dbReference type="Gene3D" id="2.130.10.10">
    <property type="entry name" value="YVTN repeat-like/Quinoprotein amine dehydrogenase"/>
    <property type="match status" value="1"/>
</dbReference>
<protein>
    <submittedName>
        <fullName evidence="7">Uncharacterized protein</fullName>
    </submittedName>
</protein>
<feature type="repeat" description="WD" evidence="6">
    <location>
        <begin position="11"/>
        <end position="52"/>
    </location>
</feature>
<organism evidence="7">
    <name type="scientific">Blastocystis hominis</name>
    <dbReference type="NCBI Taxonomy" id="12968"/>
    <lineage>
        <taxon>Eukaryota</taxon>
        <taxon>Sar</taxon>
        <taxon>Stramenopiles</taxon>
        <taxon>Bigyra</taxon>
        <taxon>Opalozoa</taxon>
        <taxon>Opalinata</taxon>
        <taxon>Blastocystidae</taxon>
        <taxon>Blastocystis</taxon>
    </lineage>
</organism>
<evidence type="ECO:0000256" key="5">
    <source>
        <dbReference type="ARBA" id="ARBA00038145"/>
    </source>
</evidence>
<dbReference type="PANTHER" id="PTHR22842">
    <property type="entry name" value="WD40 REPEAT PROTEIN"/>
    <property type="match status" value="1"/>
</dbReference>
<keyword evidence="2" id="KW-0963">Cytoplasm</keyword>
<dbReference type="InterPro" id="IPR051980">
    <property type="entry name" value="WD_repeat_MORG1"/>
</dbReference>
<dbReference type="Proteomes" id="UP000008312">
    <property type="component" value="Unassembled WGS sequence"/>
</dbReference>
<dbReference type="AlphaFoldDB" id="D8M962"/>
<evidence type="ECO:0000313" key="7">
    <source>
        <dbReference type="EMBL" id="CBK24601.2"/>
    </source>
</evidence>
<feature type="repeat" description="WD" evidence="6">
    <location>
        <begin position="63"/>
        <end position="91"/>
    </location>
</feature>
<evidence type="ECO:0000256" key="2">
    <source>
        <dbReference type="ARBA" id="ARBA00022490"/>
    </source>
</evidence>
<dbReference type="GO" id="GO:0005737">
    <property type="term" value="C:cytoplasm"/>
    <property type="evidence" value="ECO:0007669"/>
    <property type="project" value="UniProtKB-SubCell"/>
</dbReference>
<dbReference type="CDD" id="cd00200">
    <property type="entry name" value="WD40"/>
    <property type="match status" value="1"/>
</dbReference>
<dbReference type="FunCoup" id="D8M962">
    <property type="interactions" value="67"/>
</dbReference>
<keyword evidence="4" id="KW-0677">Repeat</keyword>
<keyword evidence="3 6" id="KW-0853">WD repeat</keyword>
<evidence type="ECO:0000256" key="1">
    <source>
        <dbReference type="ARBA" id="ARBA00004496"/>
    </source>
</evidence>
<dbReference type="PRINTS" id="PR00320">
    <property type="entry name" value="GPROTEINBRPT"/>
</dbReference>